<gene>
    <name evidence="1" type="ORF">ACJIZ3_012703</name>
</gene>
<keyword evidence="2" id="KW-1185">Reference proteome</keyword>
<sequence>MIISCKYHASNKNLRANEKVQELCHRCEFSVKRSILYRLKFIILVDAGKDEKHGRERLVKNDILQGCDVYKSFDLERWHYLLITRQELIK</sequence>
<evidence type="ECO:0000313" key="1">
    <source>
        <dbReference type="EMBL" id="KAL3850821.1"/>
    </source>
</evidence>
<protein>
    <submittedName>
        <fullName evidence="1">Uncharacterized protein</fullName>
    </submittedName>
</protein>
<dbReference type="EMBL" id="JBJXBP010000001">
    <property type="protein sequence ID" value="KAL3850821.1"/>
    <property type="molecule type" value="Genomic_DNA"/>
</dbReference>
<proteinExistence type="predicted"/>
<accession>A0ABD3UMT1</accession>
<name>A0ABD3UMT1_9LAMI</name>
<dbReference type="Proteomes" id="UP001634393">
    <property type="component" value="Unassembled WGS sequence"/>
</dbReference>
<organism evidence="1 2">
    <name type="scientific">Penstemon smallii</name>
    <dbReference type="NCBI Taxonomy" id="265156"/>
    <lineage>
        <taxon>Eukaryota</taxon>
        <taxon>Viridiplantae</taxon>
        <taxon>Streptophyta</taxon>
        <taxon>Embryophyta</taxon>
        <taxon>Tracheophyta</taxon>
        <taxon>Spermatophyta</taxon>
        <taxon>Magnoliopsida</taxon>
        <taxon>eudicotyledons</taxon>
        <taxon>Gunneridae</taxon>
        <taxon>Pentapetalae</taxon>
        <taxon>asterids</taxon>
        <taxon>lamiids</taxon>
        <taxon>Lamiales</taxon>
        <taxon>Plantaginaceae</taxon>
        <taxon>Cheloneae</taxon>
        <taxon>Penstemon</taxon>
    </lineage>
</organism>
<evidence type="ECO:0000313" key="2">
    <source>
        <dbReference type="Proteomes" id="UP001634393"/>
    </source>
</evidence>
<reference evidence="1 2" key="1">
    <citation type="submission" date="2024-12" db="EMBL/GenBank/DDBJ databases">
        <title>The unique morphological basis and parallel evolutionary history of personate flowers in Penstemon.</title>
        <authorList>
            <person name="Depatie T.H."/>
            <person name="Wessinger C.A."/>
        </authorList>
    </citation>
    <scope>NUCLEOTIDE SEQUENCE [LARGE SCALE GENOMIC DNA]</scope>
    <source>
        <strain evidence="1">WTNN_2</strain>
        <tissue evidence="1">Leaf</tissue>
    </source>
</reference>
<comment type="caution">
    <text evidence="1">The sequence shown here is derived from an EMBL/GenBank/DDBJ whole genome shotgun (WGS) entry which is preliminary data.</text>
</comment>
<dbReference type="AlphaFoldDB" id="A0ABD3UMT1"/>